<dbReference type="PROSITE" id="PS51707">
    <property type="entry name" value="CYTH"/>
    <property type="match status" value="1"/>
</dbReference>
<reference evidence="2 3" key="1">
    <citation type="journal article" date="2019" name="Nat. Commun.">
        <title>The antimicrobial potential of Streptomyces from insect microbiomes.</title>
        <authorList>
            <person name="Chevrette M.G."/>
            <person name="Carlson C.M."/>
            <person name="Ortega H.E."/>
            <person name="Thomas C."/>
            <person name="Ananiev G.E."/>
            <person name="Barns K.J."/>
            <person name="Book A.J."/>
            <person name="Cagnazzo J."/>
            <person name="Carlos C."/>
            <person name="Flanigan W."/>
            <person name="Grubbs K.J."/>
            <person name="Horn H.A."/>
            <person name="Hoffmann F.M."/>
            <person name="Klassen J.L."/>
            <person name="Knack J.J."/>
            <person name="Lewin G.R."/>
            <person name="McDonald B.R."/>
            <person name="Muller L."/>
            <person name="Melo W.G.P."/>
            <person name="Pinto-Tomas A.A."/>
            <person name="Schmitz A."/>
            <person name="Wendt-Pienkowski E."/>
            <person name="Wildman S."/>
            <person name="Zhao M."/>
            <person name="Zhang F."/>
            <person name="Bugni T.S."/>
            <person name="Andes D.R."/>
            <person name="Pupo M.T."/>
            <person name="Currie C.R."/>
        </authorList>
    </citation>
    <scope>NUCLEOTIDE SEQUENCE [LARGE SCALE GENOMIC DNA]</scope>
    <source>
        <strain evidence="2 3">SID5840</strain>
    </source>
</reference>
<dbReference type="Pfam" id="PF01928">
    <property type="entry name" value="CYTH"/>
    <property type="match status" value="1"/>
</dbReference>
<gene>
    <name evidence="2" type="primary">cyaB</name>
    <name evidence="2" type="ORF">GTW20_22325</name>
</gene>
<dbReference type="InterPro" id="IPR033469">
    <property type="entry name" value="CYTH-like_dom_sf"/>
</dbReference>
<organism evidence="2 3">
    <name type="scientific">Nocardiopsis alba</name>
    <dbReference type="NCBI Taxonomy" id="53437"/>
    <lineage>
        <taxon>Bacteria</taxon>
        <taxon>Bacillati</taxon>
        <taxon>Actinomycetota</taxon>
        <taxon>Actinomycetes</taxon>
        <taxon>Streptosporangiales</taxon>
        <taxon>Nocardiopsidaceae</taxon>
        <taxon>Nocardiopsis</taxon>
    </lineage>
</organism>
<proteinExistence type="predicted"/>
<dbReference type="SMART" id="SM01118">
    <property type="entry name" value="CYTH"/>
    <property type="match status" value="1"/>
</dbReference>
<evidence type="ECO:0000313" key="3">
    <source>
        <dbReference type="Proteomes" id="UP000467124"/>
    </source>
</evidence>
<name>A0A7K2IYM4_9ACTN</name>
<dbReference type="PANTHER" id="PTHR21028:SF2">
    <property type="entry name" value="CYTH DOMAIN-CONTAINING PROTEIN"/>
    <property type="match status" value="1"/>
</dbReference>
<dbReference type="PANTHER" id="PTHR21028">
    <property type="entry name" value="SI:CH211-156B7.4"/>
    <property type="match status" value="1"/>
</dbReference>
<dbReference type="AlphaFoldDB" id="A0A7K2IYM4"/>
<sequence>MNVSMAPIEVERKRALEDRAALERRLETAGLVAAGPIVEIDTYYSRPDVDFMETVECLRVREREGGCEITYKPASDATTHSAAGVIAKKETDVALADADQAARAHDLLGALGMVRLARVEKRRVCYRDSGRPGLSVVVDTVVGAGSFIETEILSEGPSQEAVRRLEEVERLLGVDTLPVVTSPYRDLVMGGGASVPLDASG</sequence>
<evidence type="ECO:0000313" key="2">
    <source>
        <dbReference type="EMBL" id="MYR34917.1"/>
    </source>
</evidence>
<dbReference type="EMBL" id="WWHY01000001">
    <property type="protein sequence ID" value="MYR34917.1"/>
    <property type="molecule type" value="Genomic_DNA"/>
</dbReference>
<dbReference type="Proteomes" id="UP000467124">
    <property type="component" value="Unassembled WGS sequence"/>
</dbReference>
<dbReference type="SUPFAM" id="SSF55154">
    <property type="entry name" value="CYTH-like phosphatases"/>
    <property type="match status" value="1"/>
</dbReference>
<dbReference type="CDD" id="cd07890">
    <property type="entry name" value="CYTH-like_AC_IV-like"/>
    <property type="match status" value="1"/>
</dbReference>
<protein>
    <submittedName>
        <fullName evidence="2">Class IV adenylate cyclase</fullName>
    </submittedName>
</protein>
<dbReference type="Gene3D" id="2.40.320.10">
    <property type="entry name" value="Hypothetical Protein Pfu-838710-001"/>
    <property type="match status" value="1"/>
</dbReference>
<dbReference type="NCBIfam" id="TIGR00318">
    <property type="entry name" value="cyaB"/>
    <property type="match status" value="1"/>
</dbReference>
<feature type="domain" description="CYTH" evidence="1">
    <location>
        <begin position="7"/>
        <end position="190"/>
    </location>
</feature>
<comment type="caution">
    <text evidence="2">The sequence shown here is derived from an EMBL/GenBank/DDBJ whole genome shotgun (WGS) entry which is preliminary data.</text>
</comment>
<dbReference type="InterPro" id="IPR023577">
    <property type="entry name" value="CYTH_domain"/>
</dbReference>
<dbReference type="InterPro" id="IPR008173">
    <property type="entry name" value="Adenylyl_cyclase_CyaB"/>
</dbReference>
<evidence type="ECO:0000259" key="1">
    <source>
        <dbReference type="PROSITE" id="PS51707"/>
    </source>
</evidence>
<accession>A0A7K2IYM4</accession>